<dbReference type="SMART" id="SM00260">
    <property type="entry name" value="CheW"/>
    <property type="match status" value="1"/>
</dbReference>
<dbReference type="GO" id="GO:0006935">
    <property type="term" value="P:chemotaxis"/>
    <property type="evidence" value="ECO:0007669"/>
    <property type="project" value="InterPro"/>
</dbReference>
<feature type="domain" description="CheW-like" evidence="11">
    <location>
        <begin position="437"/>
        <end position="582"/>
    </location>
</feature>
<evidence type="ECO:0000256" key="1">
    <source>
        <dbReference type="ARBA" id="ARBA00000085"/>
    </source>
</evidence>
<evidence type="ECO:0000259" key="10">
    <source>
        <dbReference type="PROSITE" id="PS50109"/>
    </source>
</evidence>
<dbReference type="Pfam" id="PF02895">
    <property type="entry name" value="H-kinase_dim"/>
    <property type="match status" value="1"/>
</dbReference>
<dbReference type="SUPFAM" id="SSF47226">
    <property type="entry name" value="Histidine-containing phosphotransfer domain, HPT domain"/>
    <property type="match status" value="1"/>
</dbReference>
<dbReference type="PRINTS" id="PR00344">
    <property type="entry name" value="BCTRLSENSOR"/>
</dbReference>
<name>A0A1L3JCC9_9SPHN</name>
<reference evidence="13 14" key="1">
    <citation type="submission" date="2016-11" db="EMBL/GenBank/DDBJ databases">
        <title>Sphingorhabdus sp. LPB0140, isolated from marine environment.</title>
        <authorList>
            <person name="Kim E."/>
            <person name="Yi H."/>
        </authorList>
    </citation>
    <scope>NUCLEOTIDE SEQUENCE [LARGE SCALE GENOMIC DNA]</scope>
    <source>
        <strain evidence="13 14">LPB0140</strain>
    </source>
</reference>
<feature type="modified residue" description="Phosphohistidine" evidence="9">
    <location>
        <position position="44"/>
    </location>
</feature>
<dbReference type="SUPFAM" id="SSF47384">
    <property type="entry name" value="Homodimeric domain of signal transducing histidine kinase"/>
    <property type="match status" value="1"/>
</dbReference>
<feature type="domain" description="Histidine kinase" evidence="10">
    <location>
        <begin position="184"/>
        <end position="435"/>
    </location>
</feature>
<evidence type="ECO:0000313" key="13">
    <source>
        <dbReference type="EMBL" id="APG62786.1"/>
    </source>
</evidence>
<dbReference type="Gene3D" id="1.10.287.560">
    <property type="entry name" value="Histidine kinase CheA-like, homodimeric domain"/>
    <property type="match status" value="1"/>
</dbReference>
<evidence type="ECO:0000256" key="3">
    <source>
        <dbReference type="ARBA" id="ARBA00021495"/>
    </source>
</evidence>
<evidence type="ECO:0000256" key="9">
    <source>
        <dbReference type="PROSITE-ProRule" id="PRU00110"/>
    </source>
</evidence>
<evidence type="ECO:0000256" key="5">
    <source>
        <dbReference type="ARBA" id="ARBA00022679"/>
    </source>
</evidence>
<dbReference type="FunFam" id="3.30.565.10:FF:000016">
    <property type="entry name" value="Chemotaxis protein CheA, putative"/>
    <property type="match status" value="1"/>
</dbReference>
<dbReference type="RefSeq" id="WP_072559435.1">
    <property type="nucleotide sequence ID" value="NZ_CP018154.1"/>
</dbReference>
<dbReference type="Gene3D" id="1.20.120.160">
    <property type="entry name" value="HPT domain"/>
    <property type="match status" value="1"/>
</dbReference>
<dbReference type="InterPro" id="IPR004358">
    <property type="entry name" value="Sig_transdc_His_kin-like_C"/>
</dbReference>
<dbReference type="PROSITE" id="PS50851">
    <property type="entry name" value="CHEW"/>
    <property type="match status" value="1"/>
</dbReference>
<dbReference type="Proteomes" id="UP000242561">
    <property type="component" value="Chromosome"/>
</dbReference>
<dbReference type="Pfam" id="PF01627">
    <property type="entry name" value="Hpt"/>
    <property type="match status" value="1"/>
</dbReference>
<keyword evidence="7" id="KW-0902">Two-component regulatory system</keyword>
<evidence type="ECO:0000256" key="8">
    <source>
        <dbReference type="ARBA" id="ARBA00035100"/>
    </source>
</evidence>
<dbReference type="PROSITE" id="PS50109">
    <property type="entry name" value="HIS_KIN"/>
    <property type="match status" value="1"/>
</dbReference>
<dbReference type="InterPro" id="IPR008207">
    <property type="entry name" value="Sig_transdc_His_kin_Hpt_dom"/>
</dbReference>
<dbReference type="InterPro" id="IPR036061">
    <property type="entry name" value="CheW-like_dom_sf"/>
</dbReference>
<comment type="function">
    <text evidence="8">Involved in the transmission of sensory signals from the chemoreceptors to the flagellar motors. CheA is autophosphorylated; it can transfer its phosphate group to either CheB or CheY.</text>
</comment>
<dbReference type="InterPro" id="IPR036641">
    <property type="entry name" value="HPT_dom_sf"/>
</dbReference>
<dbReference type="PANTHER" id="PTHR43395">
    <property type="entry name" value="SENSOR HISTIDINE KINASE CHEA"/>
    <property type="match status" value="1"/>
</dbReference>
<proteinExistence type="predicted"/>
<dbReference type="InterPro" id="IPR005467">
    <property type="entry name" value="His_kinase_dom"/>
</dbReference>
<protein>
    <recommendedName>
        <fullName evidence="3">Chemotaxis protein CheA</fullName>
        <ecNumber evidence="2">2.7.13.3</ecNumber>
    </recommendedName>
</protein>
<dbReference type="InterPro" id="IPR036097">
    <property type="entry name" value="HisK_dim/P_sf"/>
</dbReference>
<evidence type="ECO:0000256" key="7">
    <source>
        <dbReference type="ARBA" id="ARBA00023012"/>
    </source>
</evidence>
<dbReference type="InterPro" id="IPR004105">
    <property type="entry name" value="CheA-like_dim"/>
</dbReference>
<organism evidence="13 14">
    <name type="scientific">Sphingorhabdus lutea</name>
    <dbReference type="NCBI Taxonomy" id="1913578"/>
    <lineage>
        <taxon>Bacteria</taxon>
        <taxon>Pseudomonadati</taxon>
        <taxon>Pseudomonadota</taxon>
        <taxon>Alphaproteobacteria</taxon>
        <taxon>Sphingomonadales</taxon>
        <taxon>Sphingomonadaceae</taxon>
        <taxon>Sphingorhabdus</taxon>
    </lineage>
</organism>
<dbReference type="PROSITE" id="PS50894">
    <property type="entry name" value="HPT"/>
    <property type="match status" value="1"/>
</dbReference>
<comment type="catalytic activity">
    <reaction evidence="1">
        <text>ATP + protein L-histidine = ADP + protein N-phospho-L-histidine.</text>
        <dbReference type="EC" id="2.7.13.3"/>
    </reaction>
</comment>
<evidence type="ECO:0000256" key="6">
    <source>
        <dbReference type="ARBA" id="ARBA00022777"/>
    </source>
</evidence>
<dbReference type="Gene3D" id="2.30.30.40">
    <property type="entry name" value="SH3 Domains"/>
    <property type="match status" value="1"/>
</dbReference>
<dbReference type="CDD" id="cd00088">
    <property type="entry name" value="HPT"/>
    <property type="match status" value="1"/>
</dbReference>
<feature type="domain" description="HPt" evidence="12">
    <location>
        <begin position="1"/>
        <end position="101"/>
    </location>
</feature>
<dbReference type="GO" id="GO:0000155">
    <property type="term" value="F:phosphorelay sensor kinase activity"/>
    <property type="evidence" value="ECO:0007669"/>
    <property type="project" value="InterPro"/>
</dbReference>
<keyword evidence="5" id="KW-0808">Transferase</keyword>
<dbReference type="KEGG" id="sphl:LPB140_08285"/>
<evidence type="ECO:0000256" key="4">
    <source>
        <dbReference type="ARBA" id="ARBA00022553"/>
    </source>
</evidence>
<sequence length="845" mass="93402">MDELLQDFISETRESMEALGGILVHWERCPDDKAAIDEVFRFVHTVKGSCGFLGLPRLLNLSHAAEEVMSKARDGKIKPEPELVTAILTIVDHIAMIASSFEDGTAVADIDQMLICQLEQISSKSEQHVHEDDHDMAVQMDAVPATFNLPDAKATDDKIDKEEQGKAVPVVNHKEEQTQIIPSATSKTVRVSLQLLDRLMNIVSDMVLARNEVSRQIRTHKDNGELNSSFHRLSTTTSELRDIISLMRMQSIDRLFSVFPRMIRDVSTELKRPVDIVIKGSQVEVDREMVEALRDPLTHILRNSVSHGIEPAHERQAAGKPATGTINLGARQSGNQIIIEISDDGAGINLKKLGNKAVLANLITKAHWSELNEEQKLNYIFEPGLSTADKVTSISGRGVGMDVVKNNIESVGGSIVLENFVGQGLKIIIQLPLTLSIIAALTVRSEDQLFAIARSSIVEIISTKNANITLHNVGGNPIADIRGEKIAFGRLSEILWNDENKSVLSKTNNNVDRIENLVVIEPAIGGKYALAVDNVLDHEELVVRPVAPLVMKSGIYAGSSLPDSGKPIMLLDVNGIANILECSQSIKKNIGSVQTENQTAVKKPSALLFEDMQGRRRAIRLSDIERMEEVEADTISFQAGAMRLTQNDKIYSVHWLSNAPKTGQIKLLKIKYGDKYHFFAVEDVLDIFTLNQDVDTDVNDPSIEGMIVYEGKAIEIINTKYILQNPDHQFSAKVTKTKSQSKGLCYMPISENEDWGQLVLAPLLKAAGYEFTSDQNKADKADYIIKFDPENVTNGNDEDAKIISLSKDIASTDGTHNIYLYDHVALLKKLEEKSVAERIRVGHGK</sequence>
<dbReference type="GO" id="GO:0005737">
    <property type="term" value="C:cytoplasm"/>
    <property type="evidence" value="ECO:0007669"/>
    <property type="project" value="InterPro"/>
</dbReference>
<evidence type="ECO:0000259" key="11">
    <source>
        <dbReference type="PROSITE" id="PS50851"/>
    </source>
</evidence>
<dbReference type="SMART" id="SM00073">
    <property type="entry name" value="HPT"/>
    <property type="match status" value="1"/>
</dbReference>
<accession>A0A1L3JCC9</accession>
<dbReference type="Pfam" id="PF01584">
    <property type="entry name" value="CheW"/>
    <property type="match status" value="1"/>
</dbReference>
<evidence type="ECO:0000313" key="14">
    <source>
        <dbReference type="Proteomes" id="UP000242561"/>
    </source>
</evidence>
<dbReference type="EMBL" id="CP018154">
    <property type="protein sequence ID" value="APG62786.1"/>
    <property type="molecule type" value="Genomic_DNA"/>
</dbReference>
<keyword evidence="14" id="KW-1185">Reference proteome</keyword>
<dbReference type="InterPro" id="IPR037006">
    <property type="entry name" value="CheA-like_homodim_sf"/>
</dbReference>
<dbReference type="InterPro" id="IPR003594">
    <property type="entry name" value="HATPase_dom"/>
</dbReference>
<dbReference type="STRING" id="1913578.LPB140_08285"/>
<dbReference type="InterPro" id="IPR051315">
    <property type="entry name" value="Bact_Chemotaxis_CheA"/>
</dbReference>
<dbReference type="OrthoDB" id="9803176at2"/>
<keyword evidence="4 9" id="KW-0597">Phosphoprotein</keyword>
<dbReference type="SUPFAM" id="SSF55874">
    <property type="entry name" value="ATPase domain of HSP90 chaperone/DNA topoisomerase II/histidine kinase"/>
    <property type="match status" value="1"/>
</dbReference>
<dbReference type="EC" id="2.7.13.3" evidence="2"/>
<dbReference type="AlphaFoldDB" id="A0A1L3JCC9"/>
<dbReference type="Gene3D" id="3.30.565.10">
    <property type="entry name" value="Histidine kinase-like ATPase, C-terminal domain"/>
    <property type="match status" value="1"/>
</dbReference>
<dbReference type="InterPro" id="IPR036890">
    <property type="entry name" value="HATPase_C_sf"/>
</dbReference>
<keyword evidence="6" id="KW-0418">Kinase</keyword>
<dbReference type="SMART" id="SM00387">
    <property type="entry name" value="HATPase_c"/>
    <property type="match status" value="1"/>
</dbReference>
<evidence type="ECO:0000259" key="12">
    <source>
        <dbReference type="PROSITE" id="PS50894"/>
    </source>
</evidence>
<dbReference type="SUPFAM" id="SSF50341">
    <property type="entry name" value="CheW-like"/>
    <property type="match status" value="1"/>
</dbReference>
<dbReference type="SMART" id="SM01231">
    <property type="entry name" value="H-kinase_dim"/>
    <property type="match status" value="1"/>
</dbReference>
<dbReference type="PANTHER" id="PTHR43395:SF1">
    <property type="entry name" value="CHEMOTAXIS PROTEIN CHEA"/>
    <property type="match status" value="1"/>
</dbReference>
<dbReference type="Pfam" id="PF02518">
    <property type="entry name" value="HATPase_c"/>
    <property type="match status" value="1"/>
</dbReference>
<evidence type="ECO:0000256" key="2">
    <source>
        <dbReference type="ARBA" id="ARBA00012438"/>
    </source>
</evidence>
<dbReference type="InterPro" id="IPR002545">
    <property type="entry name" value="CheW-lke_dom"/>
</dbReference>
<gene>
    <name evidence="13" type="ORF">LPB140_08285</name>
</gene>